<dbReference type="OrthoDB" id="7066727at2"/>
<feature type="domain" description="Major facilitator superfamily (MFS) profile" evidence="7">
    <location>
        <begin position="22"/>
        <end position="463"/>
    </location>
</feature>
<dbReference type="PROSITE" id="PS50850">
    <property type="entry name" value="MFS"/>
    <property type="match status" value="1"/>
</dbReference>
<keyword evidence="3 6" id="KW-1133">Transmembrane helix</keyword>
<dbReference type="SUPFAM" id="SSF103473">
    <property type="entry name" value="MFS general substrate transporter"/>
    <property type="match status" value="1"/>
</dbReference>
<feature type="transmembrane region" description="Helical" evidence="6">
    <location>
        <begin position="373"/>
        <end position="397"/>
    </location>
</feature>
<feature type="transmembrane region" description="Helical" evidence="6">
    <location>
        <begin position="409"/>
        <end position="431"/>
    </location>
</feature>
<feature type="region of interest" description="Disordered" evidence="5">
    <location>
        <begin position="238"/>
        <end position="260"/>
    </location>
</feature>
<feature type="transmembrane region" description="Helical" evidence="6">
    <location>
        <begin position="175"/>
        <end position="196"/>
    </location>
</feature>
<gene>
    <name evidence="8" type="ORF">DC083_06620</name>
</gene>
<dbReference type="GO" id="GO:0046943">
    <property type="term" value="F:carboxylic acid transmembrane transporter activity"/>
    <property type="evidence" value="ECO:0007669"/>
    <property type="project" value="TreeGrafter"/>
</dbReference>
<dbReference type="RefSeq" id="WP_109189435.1">
    <property type="nucleotide sequence ID" value="NZ_BMYA01000002.1"/>
</dbReference>
<keyword evidence="4 6" id="KW-0472">Membrane</keyword>
<evidence type="ECO:0000256" key="3">
    <source>
        <dbReference type="ARBA" id="ARBA00022989"/>
    </source>
</evidence>
<feature type="transmembrane region" description="Helical" evidence="6">
    <location>
        <begin position="20"/>
        <end position="43"/>
    </location>
</feature>
<feature type="transmembrane region" description="Helical" evidence="6">
    <location>
        <begin position="314"/>
        <end position="336"/>
    </location>
</feature>
<name>A0A2U2ADZ9_9GAMM</name>
<comment type="subcellular location">
    <subcellularLocation>
        <location evidence="1">Membrane</location>
        <topology evidence="1">Multi-pass membrane protein</topology>
    </subcellularLocation>
</comment>
<feature type="transmembrane region" description="Helical" evidence="6">
    <location>
        <begin position="280"/>
        <end position="302"/>
    </location>
</feature>
<feature type="transmembrane region" description="Helical" evidence="6">
    <location>
        <begin position="58"/>
        <end position="80"/>
    </location>
</feature>
<dbReference type="EMBL" id="QEWQ01000004">
    <property type="protein sequence ID" value="PWD80779.1"/>
    <property type="molecule type" value="Genomic_DNA"/>
</dbReference>
<organism evidence="8 9">
    <name type="scientific">Ignatzschineria ureiclastica</name>
    <dbReference type="NCBI Taxonomy" id="472582"/>
    <lineage>
        <taxon>Bacteria</taxon>
        <taxon>Pseudomonadati</taxon>
        <taxon>Pseudomonadota</taxon>
        <taxon>Gammaproteobacteria</taxon>
        <taxon>Cardiobacteriales</taxon>
        <taxon>Ignatzschineriaceae</taxon>
        <taxon>Ignatzschineria</taxon>
    </lineage>
</organism>
<sequence length="463" mass="50110">MQTMNIQDLLDRAGFSRFQWRIFLFTFAIAFFDGYDTAVIGYIAPSLMGEWGIAKADLAPVLSAALFGLAFGAIAFGPVADKIGRKWVLLLSVLLFSVGTLSSGWANDLRTLEILRFITGIGLGAAMPNAVTLLSEYCPKERRAFIVNTMFCGFPLGAASGGFIASFLIPQLGWHSMLILGGLIPLLLTFVMFFSLPESIRFLYQKEGDSPKVRAILARINPEVLKVNHLILSEMKTDTSVNDHQNDQKSESESEVKSGLELESQHSARKGLLLVLTPPYLLGSLMLWIAYFMGLVIFYGVMNWMPTLFQESGVAGGTASTVTGLFALGGLGAIMNGYLMDRFNGTKLIAGLYFLTAISVALMGLMIDLPIVLLIIVTLFAGIVMNSAQSSLPALAAQFYPTAGRTTGVSMMLGLGRFGGIVGSFLVALLVAKGLTIIGIFYFLAIPALVAVTALLIKAWWYR</sequence>
<reference evidence="9" key="1">
    <citation type="submission" date="2018-05" db="EMBL/GenBank/DDBJ databases">
        <title>Ignatzschineria dubaiensis sp. nov., isolated from necrotic foot tissues of dromedaries (Camelus dromedarius) and associated maggots in Dubai, United Arab Emirates.</title>
        <authorList>
            <person name="Tsang C.C."/>
            <person name="Tang J.Y.M."/>
            <person name="Fong J.Y.H."/>
            <person name="Kinne J."/>
            <person name="Lee H.H."/>
            <person name="Joseph M."/>
            <person name="Jose S."/>
            <person name="Schuster R.K."/>
            <person name="Tang Y."/>
            <person name="Sivakumar S."/>
            <person name="Chen J.H.K."/>
            <person name="Teng J.L.L."/>
            <person name="Lau S.K.P."/>
            <person name="Wernery U."/>
            <person name="Woo P.C.Y."/>
        </authorList>
    </citation>
    <scope>NUCLEOTIDE SEQUENCE [LARGE SCALE GENOMIC DNA]</scope>
    <source>
        <strain evidence="9">KCTC 22644</strain>
    </source>
</reference>
<dbReference type="CDD" id="cd17365">
    <property type="entry name" value="MFS_PcaK_like"/>
    <property type="match status" value="1"/>
</dbReference>
<evidence type="ECO:0000256" key="2">
    <source>
        <dbReference type="ARBA" id="ARBA00022692"/>
    </source>
</evidence>
<evidence type="ECO:0000256" key="4">
    <source>
        <dbReference type="ARBA" id="ARBA00023136"/>
    </source>
</evidence>
<dbReference type="InterPro" id="IPR036259">
    <property type="entry name" value="MFS_trans_sf"/>
</dbReference>
<proteinExistence type="predicted"/>
<keyword evidence="9" id="KW-1185">Reference proteome</keyword>
<feature type="compositionally biased region" description="Basic and acidic residues" evidence="5">
    <location>
        <begin position="244"/>
        <end position="260"/>
    </location>
</feature>
<evidence type="ECO:0000256" key="5">
    <source>
        <dbReference type="SAM" id="MobiDB-lite"/>
    </source>
</evidence>
<evidence type="ECO:0000256" key="1">
    <source>
        <dbReference type="ARBA" id="ARBA00004141"/>
    </source>
</evidence>
<evidence type="ECO:0000313" key="9">
    <source>
        <dbReference type="Proteomes" id="UP000245020"/>
    </source>
</evidence>
<dbReference type="AlphaFoldDB" id="A0A2U2ADZ9"/>
<feature type="transmembrane region" description="Helical" evidence="6">
    <location>
        <begin position="87"/>
        <end position="105"/>
    </location>
</feature>
<dbReference type="InterPro" id="IPR020846">
    <property type="entry name" value="MFS_dom"/>
</dbReference>
<feature type="transmembrane region" description="Helical" evidence="6">
    <location>
        <begin position="117"/>
        <end position="138"/>
    </location>
</feature>
<feature type="transmembrane region" description="Helical" evidence="6">
    <location>
        <begin position="437"/>
        <end position="457"/>
    </location>
</feature>
<dbReference type="PROSITE" id="PS00217">
    <property type="entry name" value="SUGAR_TRANSPORT_2"/>
    <property type="match status" value="1"/>
</dbReference>
<evidence type="ECO:0000313" key="8">
    <source>
        <dbReference type="EMBL" id="PWD80779.1"/>
    </source>
</evidence>
<feature type="transmembrane region" description="Helical" evidence="6">
    <location>
        <begin position="348"/>
        <end position="367"/>
    </location>
</feature>
<dbReference type="PANTHER" id="PTHR23508:SF10">
    <property type="entry name" value="CARBOXYLIC ACID TRANSPORTER PROTEIN HOMOLOG"/>
    <property type="match status" value="1"/>
</dbReference>
<dbReference type="Gene3D" id="1.20.1250.20">
    <property type="entry name" value="MFS general substrate transporter like domains"/>
    <property type="match status" value="1"/>
</dbReference>
<dbReference type="GO" id="GO:0005886">
    <property type="term" value="C:plasma membrane"/>
    <property type="evidence" value="ECO:0007669"/>
    <property type="project" value="TreeGrafter"/>
</dbReference>
<comment type="caution">
    <text evidence="8">The sequence shown here is derived from an EMBL/GenBank/DDBJ whole genome shotgun (WGS) entry which is preliminary data.</text>
</comment>
<feature type="transmembrane region" description="Helical" evidence="6">
    <location>
        <begin position="145"/>
        <end position="169"/>
    </location>
</feature>
<dbReference type="Proteomes" id="UP000245020">
    <property type="component" value="Unassembled WGS sequence"/>
</dbReference>
<keyword evidence="2 6" id="KW-0812">Transmembrane</keyword>
<evidence type="ECO:0000256" key="6">
    <source>
        <dbReference type="SAM" id="Phobius"/>
    </source>
</evidence>
<dbReference type="InterPro" id="IPR011701">
    <property type="entry name" value="MFS"/>
</dbReference>
<dbReference type="Pfam" id="PF07690">
    <property type="entry name" value="MFS_1"/>
    <property type="match status" value="1"/>
</dbReference>
<evidence type="ECO:0000259" key="7">
    <source>
        <dbReference type="PROSITE" id="PS50850"/>
    </source>
</evidence>
<protein>
    <submittedName>
        <fullName evidence="8">Aromatic acid/H+ symport family MFS transporter</fullName>
    </submittedName>
</protein>
<accession>A0A2U2ADZ9</accession>
<dbReference type="PANTHER" id="PTHR23508">
    <property type="entry name" value="CARBOXYLIC ACID TRANSPORTER PROTEIN HOMOLOG"/>
    <property type="match status" value="1"/>
</dbReference>
<dbReference type="InterPro" id="IPR005829">
    <property type="entry name" value="Sugar_transporter_CS"/>
</dbReference>